<dbReference type="InterPro" id="IPR019734">
    <property type="entry name" value="TPR_rpt"/>
</dbReference>
<evidence type="ECO:0000256" key="1">
    <source>
        <dbReference type="ARBA" id="ARBA00022737"/>
    </source>
</evidence>
<keyword evidence="7" id="KW-1185">Reference proteome</keyword>
<feature type="repeat" description="TPR" evidence="3">
    <location>
        <begin position="26"/>
        <end position="59"/>
    </location>
</feature>
<evidence type="ECO:0000256" key="2">
    <source>
        <dbReference type="ARBA" id="ARBA00022803"/>
    </source>
</evidence>
<evidence type="ECO:0000256" key="4">
    <source>
        <dbReference type="SAM" id="Coils"/>
    </source>
</evidence>
<proteinExistence type="predicted"/>
<comment type="caution">
    <text evidence="6">The sequence shown here is derived from an EMBL/GenBank/DDBJ whole genome shotgun (WGS) entry which is preliminary data.</text>
</comment>
<keyword evidence="4" id="KW-0175">Coiled coil</keyword>
<dbReference type="OrthoDB" id="1074250at2"/>
<dbReference type="SMART" id="SM00028">
    <property type="entry name" value="TPR"/>
    <property type="match status" value="5"/>
</dbReference>
<evidence type="ECO:0000256" key="5">
    <source>
        <dbReference type="SAM" id="SignalP"/>
    </source>
</evidence>
<dbReference type="InterPro" id="IPR050498">
    <property type="entry name" value="Ycf3"/>
</dbReference>
<dbReference type="SUPFAM" id="SSF48452">
    <property type="entry name" value="TPR-like"/>
    <property type="match status" value="1"/>
</dbReference>
<gene>
    <name evidence="6" type="ORF">CLV25_103184</name>
</gene>
<sequence>MKQLLATISFFIFVAIAAFGQQPTDIKAMLEIGNKQLNAKQYTDALKSFSGILSTSPANEDALSGVVVAYTHLDRLKEVQALVDNAIKTDPKNPNLLVISGKVCGLRYQYDLAIKEFEKALPLASDSLKSAIYSNISSMRNQLDDLENAKADARKAISLNDKNESAYINLGYAQYQLREYSDALDSYSMAITINSSNPESYFSRGMAYLKAKDKRNGCADFQRACKLGNRNGCIQYGVECAK</sequence>
<dbReference type="Proteomes" id="UP000294830">
    <property type="component" value="Unassembled WGS sequence"/>
</dbReference>
<accession>A0A4R2EP76</accession>
<dbReference type="EMBL" id="SLWB01000003">
    <property type="protein sequence ID" value="TCN70663.1"/>
    <property type="molecule type" value="Genomic_DNA"/>
</dbReference>
<dbReference type="PANTHER" id="PTHR44858">
    <property type="entry name" value="TETRATRICOPEPTIDE REPEAT PROTEIN 6"/>
    <property type="match status" value="1"/>
</dbReference>
<dbReference type="RefSeq" id="WP_131838521.1">
    <property type="nucleotide sequence ID" value="NZ_SLWB01000003.1"/>
</dbReference>
<keyword evidence="1" id="KW-0677">Repeat</keyword>
<dbReference type="Gene3D" id="1.25.40.10">
    <property type="entry name" value="Tetratricopeptide repeat domain"/>
    <property type="match status" value="2"/>
</dbReference>
<feature type="chain" id="PRO_5020274087" evidence="5">
    <location>
        <begin position="18"/>
        <end position="242"/>
    </location>
</feature>
<dbReference type="PANTHER" id="PTHR44858:SF1">
    <property type="entry name" value="UDP-N-ACETYLGLUCOSAMINE--PEPTIDE N-ACETYLGLUCOSAMINYLTRANSFERASE SPINDLY-RELATED"/>
    <property type="match status" value="1"/>
</dbReference>
<dbReference type="Pfam" id="PF13181">
    <property type="entry name" value="TPR_8"/>
    <property type="match status" value="2"/>
</dbReference>
<feature type="coiled-coil region" evidence="4">
    <location>
        <begin position="129"/>
        <end position="156"/>
    </location>
</feature>
<dbReference type="Pfam" id="PF14559">
    <property type="entry name" value="TPR_19"/>
    <property type="match status" value="1"/>
</dbReference>
<organism evidence="6 7">
    <name type="scientific">Acetobacteroides hydrogenigenes</name>
    <dbReference type="NCBI Taxonomy" id="979970"/>
    <lineage>
        <taxon>Bacteria</taxon>
        <taxon>Pseudomonadati</taxon>
        <taxon>Bacteroidota</taxon>
        <taxon>Bacteroidia</taxon>
        <taxon>Bacteroidales</taxon>
        <taxon>Rikenellaceae</taxon>
        <taxon>Acetobacteroides</taxon>
    </lineage>
</organism>
<evidence type="ECO:0000313" key="6">
    <source>
        <dbReference type="EMBL" id="TCN70663.1"/>
    </source>
</evidence>
<keyword evidence="2 3" id="KW-0802">TPR repeat</keyword>
<dbReference type="Pfam" id="PF00515">
    <property type="entry name" value="TPR_1"/>
    <property type="match status" value="1"/>
</dbReference>
<dbReference type="AlphaFoldDB" id="A0A4R2EP76"/>
<keyword evidence="5" id="KW-0732">Signal</keyword>
<feature type="signal peptide" evidence="5">
    <location>
        <begin position="1"/>
        <end position="17"/>
    </location>
</feature>
<evidence type="ECO:0000256" key="3">
    <source>
        <dbReference type="PROSITE-ProRule" id="PRU00339"/>
    </source>
</evidence>
<evidence type="ECO:0000313" key="7">
    <source>
        <dbReference type="Proteomes" id="UP000294830"/>
    </source>
</evidence>
<name>A0A4R2EP76_9BACT</name>
<dbReference type="InterPro" id="IPR011990">
    <property type="entry name" value="TPR-like_helical_dom_sf"/>
</dbReference>
<feature type="repeat" description="TPR" evidence="3">
    <location>
        <begin position="164"/>
        <end position="197"/>
    </location>
</feature>
<dbReference type="PROSITE" id="PS50005">
    <property type="entry name" value="TPR"/>
    <property type="match status" value="2"/>
</dbReference>
<protein>
    <submittedName>
        <fullName evidence="6">Tetratricopeptide repeat protein</fullName>
    </submittedName>
</protein>
<reference evidence="6 7" key="1">
    <citation type="submission" date="2019-03" db="EMBL/GenBank/DDBJ databases">
        <title>Genomic Encyclopedia of Archaeal and Bacterial Type Strains, Phase II (KMG-II): from individual species to whole genera.</title>
        <authorList>
            <person name="Goeker M."/>
        </authorList>
    </citation>
    <scope>NUCLEOTIDE SEQUENCE [LARGE SCALE GENOMIC DNA]</scope>
    <source>
        <strain evidence="6 7">RL-C</strain>
    </source>
</reference>